<dbReference type="AlphaFoldDB" id="A0A0G1CV25"/>
<reference evidence="1 2" key="1">
    <citation type="journal article" date="2015" name="Nature">
        <title>rRNA introns, odd ribosomes, and small enigmatic genomes across a large radiation of phyla.</title>
        <authorList>
            <person name="Brown C.T."/>
            <person name="Hug L.A."/>
            <person name="Thomas B.C."/>
            <person name="Sharon I."/>
            <person name="Castelle C.J."/>
            <person name="Singh A."/>
            <person name="Wilkins M.J."/>
            <person name="Williams K.H."/>
            <person name="Banfield J.F."/>
        </authorList>
    </citation>
    <scope>NUCLEOTIDE SEQUENCE [LARGE SCALE GENOMIC DNA]</scope>
</reference>
<evidence type="ECO:0000313" key="2">
    <source>
        <dbReference type="Proteomes" id="UP000034837"/>
    </source>
</evidence>
<accession>A0A0G1CV25</accession>
<organism evidence="1 2">
    <name type="scientific">Candidatus Magasanikbacteria bacterium GW2011_GWA2_42_32</name>
    <dbReference type="NCBI Taxonomy" id="1619039"/>
    <lineage>
        <taxon>Bacteria</taxon>
        <taxon>Candidatus Magasanikiibacteriota</taxon>
    </lineage>
</organism>
<evidence type="ECO:0000313" key="1">
    <source>
        <dbReference type="EMBL" id="KKS53468.1"/>
    </source>
</evidence>
<name>A0A0G1CV25_9BACT</name>
<proteinExistence type="predicted"/>
<protein>
    <submittedName>
        <fullName evidence="1">Uncharacterized protein</fullName>
    </submittedName>
</protein>
<sequence length="78" mass="8753">MEHPAENLLDIDDMRAQQTLFNLIFAGMPTYQEILNGTPKLSLVFKLSEEYQASKSHLVASRGVEPLFTALAPHQILL</sequence>
<comment type="caution">
    <text evidence="1">The sequence shown here is derived from an EMBL/GenBank/DDBJ whole genome shotgun (WGS) entry which is preliminary data.</text>
</comment>
<dbReference type="Proteomes" id="UP000034837">
    <property type="component" value="Unassembled WGS sequence"/>
</dbReference>
<dbReference type="EMBL" id="LCDO01000051">
    <property type="protein sequence ID" value="KKS53468.1"/>
    <property type="molecule type" value="Genomic_DNA"/>
</dbReference>
<gene>
    <name evidence="1" type="ORF">UV20_C0051G0006</name>
</gene>